<feature type="region of interest" description="Disordered" evidence="1">
    <location>
        <begin position="389"/>
        <end position="443"/>
    </location>
</feature>
<evidence type="ECO:0000313" key="3">
    <source>
        <dbReference type="EMBL" id="KAF1972598.1"/>
    </source>
</evidence>
<accession>A0A6A5V6W8</accession>
<feature type="compositionally biased region" description="Low complexity" evidence="1">
    <location>
        <begin position="60"/>
        <end position="96"/>
    </location>
</feature>
<proteinExistence type="predicted"/>
<sequence>MKLHTFTFLNFLAVAEAQKNGYGNGYNTGNGGNGYSGQQTLLVKPSSTIKPTSTPGYNVPSPSSAKPSSSKASSISKASSTARYSTPNASSVKPSSSSRPLLWLLLQLNHLPRRPRLWAITLQARLCRPTTVTESGTTVTETLSLSAPTVEIKTIVQSAITTTIFSTVTPPAVSVITVMTTLTSSVPPASMVTVYGNGPVTTITTALAPSASALPLTITPFGSGRDSTVTETTNRTVTPSATAPASAKTFTITVYGNGPGSTITTTKLITSSAPAPASVKTVTTTAYASGSAFTITKTTTTTATQAGYAAAQTITMWRTTTVQKTSTINKTVTSAKTNPCSATKAAAAPTTPRYNAGGNAVVSQVRPDAAKSTLKTTTKYTTSKIATLAPSSKKLSSAPRPTSTKKQGYNHNGNNQYEHSKKTSSVKKYHVKPTPTYRAYYHN</sequence>
<feature type="chain" id="PRO_5025563475" evidence="2">
    <location>
        <begin position="18"/>
        <end position="443"/>
    </location>
</feature>
<dbReference type="AlphaFoldDB" id="A0A6A5V6W8"/>
<protein>
    <submittedName>
        <fullName evidence="3">Uncharacterized protein</fullName>
    </submittedName>
</protein>
<evidence type="ECO:0000256" key="2">
    <source>
        <dbReference type="SAM" id="SignalP"/>
    </source>
</evidence>
<feature type="compositionally biased region" description="Polar residues" evidence="1">
    <location>
        <begin position="46"/>
        <end position="56"/>
    </location>
</feature>
<feature type="region of interest" description="Disordered" evidence="1">
    <location>
        <begin position="336"/>
        <end position="360"/>
    </location>
</feature>
<dbReference type="Proteomes" id="UP000800036">
    <property type="component" value="Unassembled WGS sequence"/>
</dbReference>
<organism evidence="3 4">
    <name type="scientific">Bimuria novae-zelandiae CBS 107.79</name>
    <dbReference type="NCBI Taxonomy" id="1447943"/>
    <lineage>
        <taxon>Eukaryota</taxon>
        <taxon>Fungi</taxon>
        <taxon>Dikarya</taxon>
        <taxon>Ascomycota</taxon>
        <taxon>Pezizomycotina</taxon>
        <taxon>Dothideomycetes</taxon>
        <taxon>Pleosporomycetidae</taxon>
        <taxon>Pleosporales</taxon>
        <taxon>Massarineae</taxon>
        <taxon>Didymosphaeriaceae</taxon>
        <taxon>Bimuria</taxon>
    </lineage>
</organism>
<gene>
    <name evidence="3" type="ORF">BU23DRAFT_643188</name>
</gene>
<feature type="compositionally biased region" description="Polar residues" evidence="1">
    <location>
        <begin position="389"/>
        <end position="417"/>
    </location>
</feature>
<name>A0A6A5V6W8_9PLEO</name>
<dbReference type="EMBL" id="ML976685">
    <property type="protein sequence ID" value="KAF1972598.1"/>
    <property type="molecule type" value="Genomic_DNA"/>
</dbReference>
<feature type="compositionally biased region" description="Low complexity" evidence="1">
    <location>
        <begin position="342"/>
        <end position="352"/>
    </location>
</feature>
<evidence type="ECO:0000313" key="4">
    <source>
        <dbReference type="Proteomes" id="UP000800036"/>
    </source>
</evidence>
<evidence type="ECO:0000256" key="1">
    <source>
        <dbReference type="SAM" id="MobiDB-lite"/>
    </source>
</evidence>
<feature type="compositionally biased region" description="Basic residues" evidence="1">
    <location>
        <begin position="422"/>
        <end position="431"/>
    </location>
</feature>
<reference evidence="3" key="1">
    <citation type="journal article" date="2020" name="Stud. Mycol.">
        <title>101 Dothideomycetes genomes: a test case for predicting lifestyles and emergence of pathogens.</title>
        <authorList>
            <person name="Haridas S."/>
            <person name="Albert R."/>
            <person name="Binder M."/>
            <person name="Bloem J."/>
            <person name="Labutti K."/>
            <person name="Salamov A."/>
            <person name="Andreopoulos B."/>
            <person name="Baker S."/>
            <person name="Barry K."/>
            <person name="Bills G."/>
            <person name="Bluhm B."/>
            <person name="Cannon C."/>
            <person name="Castanera R."/>
            <person name="Culley D."/>
            <person name="Daum C."/>
            <person name="Ezra D."/>
            <person name="Gonzalez J."/>
            <person name="Henrissat B."/>
            <person name="Kuo A."/>
            <person name="Liang C."/>
            <person name="Lipzen A."/>
            <person name="Lutzoni F."/>
            <person name="Magnuson J."/>
            <person name="Mondo S."/>
            <person name="Nolan M."/>
            <person name="Ohm R."/>
            <person name="Pangilinan J."/>
            <person name="Park H.-J."/>
            <person name="Ramirez L."/>
            <person name="Alfaro M."/>
            <person name="Sun H."/>
            <person name="Tritt A."/>
            <person name="Yoshinaga Y."/>
            <person name="Zwiers L.-H."/>
            <person name="Turgeon B."/>
            <person name="Goodwin S."/>
            <person name="Spatafora J."/>
            <person name="Crous P."/>
            <person name="Grigoriev I."/>
        </authorList>
    </citation>
    <scope>NUCLEOTIDE SEQUENCE</scope>
    <source>
        <strain evidence="3">CBS 107.79</strain>
    </source>
</reference>
<feature type="signal peptide" evidence="2">
    <location>
        <begin position="1"/>
        <end position="17"/>
    </location>
</feature>
<feature type="region of interest" description="Disordered" evidence="1">
    <location>
        <begin position="46"/>
        <end position="96"/>
    </location>
</feature>
<keyword evidence="4" id="KW-1185">Reference proteome</keyword>
<keyword evidence="2" id="KW-0732">Signal</keyword>